<accession>A0A7W8XYZ4</accession>
<dbReference type="PANTHER" id="PTHR37419:SF1">
    <property type="entry name" value="SERINE_THREONINE-PROTEIN KINASE TOXIN HIPA"/>
    <property type="match status" value="1"/>
</dbReference>
<evidence type="ECO:0000256" key="1">
    <source>
        <dbReference type="ARBA" id="ARBA00010164"/>
    </source>
</evidence>
<dbReference type="Gene3D" id="1.10.1070.20">
    <property type="match status" value="1"/>
</dbReference>
<evidence type="ECO:0000313" key="7">
    <source>
        <dbReference type="Proteomes" id="UP000549882"/>
    </source>
</evidence>
<evidence type="ECO:0000259" key="4">
    <source>
        <dbReference type="Pfam" id="PF07804"/>
    </source>
</evidence>
<organism evidence="6 7">
    <name type="scientific">Rhizobium paranaense</name>
    <dbReference type="NCBI Taxonomy" id="1650438"/>
    <lineage>
        <taxon>Bacteria</taxon>
        <taxon>Pseudomonadati</taxon>
        <taxon>Pseudomonadota</taxon>
        <taxon>Alphaproteobacteria</taxon>
        <taxon>Hyphomicrobiales</taxon>
        <taxon>Rhizobiaceae</taxon>
        <taxon>Rhizobium/Agrobacterium group</taxon>
        <taxon>Rhizobium</taxon>
    </lineage>
</organism>
<proteinExistence type="inferred from homology"/>
<comment type="similarity">
    <text evidence="1">Belongs to the HipA Ser/Thr kinase family.</text>
</comment>
<evidence type="ECO:0000256" key="2">
    <source>
        <dbReference type="ARBA" id="ARBA00022679"/>
    </source>
</evidence>
<protein>
    <submittedName>
        <fullName evidence="6">Serine/threonine-protein kinase HipA</fullName>
        <ecNumber evidence="6">2.7.11.1</ecNumber>
    </submittedName>
</protein>
<evidence type="ECO:0000313" key="6">
    <source>
        <dbReference type="EMBL" id="MBB5577950.1"/>
    </source>
</evidence>
<dbReference type="RefSeq" id="WP_183941225.1">
    <property type="nucleotide sequence ID" value="NZ_JACHBI010000030.1"/>
</dbReference>
<keyword evidence="2 6" id="KW-0808">Transferase</keyword>
<dbReference type="Proteomes" id="UP000549882">
    <property type="component" value="Unassembled WGS sequence"/>
</dbReference>
<reference evidence="6 7" key="1">
    <citation type="submission" date="2020-08" db="EMBL/GenBank/DDBJ databases">
        <title>Genomic Encyclopedia of Type Strains, Phase IV (KMG-V): Genome sequencing to study the core and pangenomes of soil and plant-associated prokaryotes.</title>
        <authorList>
            <person name="Whitman W."/>
        </authorList>
    </citation>
    <scope>NUCLEOTIDE SEQUENCE [LARGE SCALE GENOMIC DNA]</scope>
    <source>
        <strain evidence="6 7">SEMIA 4064</strain>
    </source>
</reference>
<feature type="domain" description="HipA-like C-terminal" evidence="4">
    <location>
        <begin position="157"/>
        <end position="389"/>
    </location>
</feature>
<name>A0A7W8XYZ4_9HYPH</name>
<dbReference type="InterPro" id="IPR017508">
    <property type="entry name" value="HipA_N1"/>
</dbReference>
<comment type="caution">
    <text evidence="6">The sequence shown here is derived from an EMBL/GenBank/DDBJ whole genome shotgun (WGS) entry which is preliminary data.</text>
</comment>
<dbReference type="Pfam" id="PF13657">
    <property type="entry name" value="Couple_hipA"/>
    <property type="match status" value="1"/>
</dbReference>
<dbReference type="GO" id="GO:0004674">
    <property type="term" value="F:protein serine/threonine kinase activity"/>
    <property type="evidence" value="ECO:0007669"/>
    <property type="project" value="UniProtKB-EC"/>
</dbReference>
<evidence type="ECO:0000256" key="3">
    <source>
        <dbReference type="ARBA" id="ARBA00022777"/>
    </source>
</evidence>
<dbReference type="AlphaFoldDB" id="A0A7W8XYZ4"/>
<sequence length="433" mass="47590">MAKAAAVLGTFILDHTRGTVRVGTLTRDGDGAVSFVVAEGFLRDPTRPVLSLGWYDPEDDSGTRDRLARRGDKIGLHGTLPPWFSGLLPEGTLRELVMTEMGPGDHDEFDVLTRLGADLPGAVITVPETDIPPSAGPLDLGKVHGFKAPIPQGTVKFSLAGVQLKFTGNPVGDRLTAPARGGTGRCIIKVPSDRFPGLPEVEYAAMQMAGIVGVRTARCRLVSRDAVSDVPPELLAHGDMVLVVDRFDRTEDGGRIHIEDAGQILGAIGDRKYTMATTETVINMVRRFSSDHRDDILEAIRRIVADVLLGNGDNHIKNWSFYFPRPGEIRLSPAYDIVPTVLYAPMDTMALRFVKTHNFESVNLHRFERVARFLRLDPKLIIREVEAAVIRALEIWPSVVPDLLGEKQAVQLLKRLDTLTLVREIRGKARKNP</sequence>
<gene>
    <name evidence="6" type="ORF">GGD50_006606</name>
</gene>
<keyword evidence="3 6" id="KW-0418">Kinase</keyword>
<dbReference type="EC" id="2.7.11.1" evidence="6"/>
<dbReference type="Pfam" id="PF07804">
    <property type="entry name" value="HipA_C"/>
    <property type="match status" value="1"/>
</dbReference>
<dbReference type="PANTHER" id="PTHR37419">
    <property type="entry name" value="SERINE/THREONINE-PROTEIN KINASE TOXIN HIPA"/>
    <property type="match status" value="1"/>
</dbReference>
<dbReference type="GO" id="GO:0005829">
    <property type="term" value="C:cytosol"/>
    <property type="evidence" value="ECO:0007669"/>
    <property type="project" value="TreeGrafter"/>
</dbReference>
<keyword evidence="7" id="KW-1185">Reference proteome</keyword>
<dbReference type="EMBL" id="JACHBI010000030">
    <property type="protein sequence ID" value="MBB5577950.1"/>
    <property type="molecule type" value="Genomic_DNA"/>
</dbReference>
<dbReference type="InterPro" id="IPR052028">
    <property type="entry name" value="HipA_Ser/Thr_kinase"/>
</dbReference>
<evidence type="ECO:0000259" key="5">
    <source>
        <dbReference type="Pfam" id="PF13657"/>
    </source>
</evidence>
<dbReference type="InterPro" id="IPR012893">
    <property type="entry name" value="HipA-like_C"/>
</dbReference>
<feature type="domain" description="HipA N-terminal subdomain 1" evidence="5">
    <location>
        <begin position="20"/>
        <end position="123"/>
    </location>
</feature>